<sequence length="508" mass="55971">MSSDVYALLDSEATVYLFKQCRVSVVIDDAPTLEGAVKALRQAAPPKTIKGVYILSFSQFEHCRNSVEAVQKAGYTIIELVETIRFCISSFIYNLPLKQTIGSVVFVVADSKGQTPIAQSKFTVFRKCEKGWQFVQTFQTPFDALADYPSVTEVVFPQNVSETDKTMLKLLFPSLKLHASVMDHSGWLTTFFQNRINNGNLNGYEVQQFCPFDVLIKYGTDCVTVPLEDTPPFTITKDIDVGDVHDVEIRASAPNVAKKSLIKTFKFKSVQFRTVSITINVDKTLLPRVSLKTIAARESDATLPSPAQNGTSDGPPKAIEVPRSHGDSVDKTESTTTLPTELSQLQLDPSPTTILTFTSDNRVLINAGKTYAGVKEVPAYVRLQSGMAPEVGQKAFDALKEHPDSVFYDITRLLATDFDSAHPDPSWRFNTSRGGDGKVLVRGGNNITTFPIVLFGLVVNSTLKYIKEHQKSEVTELGIRLPSGSVISDTDLKDVAQRIGVKLLLLDE</sequence>
<evidence type="ECO:0000313" key="3">
    <source>
        <dbReference type="WBParaSite" id="Pan_g17135.t1"/>
    </source>
</evidence>
<feature type="compositionally biased region" description="Basic and acidic residues" evidence="1">
    <location>
        <begin position="320"/>
        <end position="333"/>
    </location>
</feature>
<dbReference type="AlphaFoldDB" id="A0A7E4V7V4"/>
<reference evidence="3" key="2">
    <citation type="submission" date="2020-10" db="UniProtKB">
        <authorList>
            <consortium name="WormBaseParasite"/>
        </authorList>
    </citation>
    <scope>IDENTIFICATION</scope>
</reference>
<dbReference type="Proteomes" id="UP000492821">
    <property type="component" value="Unassembled WGS sequence"/>
</dbReference>
<organism evidence="2 3">
    <name type="scientific">Panagrellus redivivus</name>
    <name type="common">Microworm</name>
    <dbReference type="NCBI Taxonomy" id="6233"/>
    <lineage>
        <taxon>Eukaryota</taxon>
        <taxon>Metazoa</taxon>
        <taxon>Ecdysozoa</taxon>
        <taxon>Nematoda</taxon>
        <taxon>Chromadorea</taxon>
        <taxon>Rhabditida</taxon>
        <taxon>Tylenchina</taxon>
        <taxon>Panagrolaimomorpha</taxon>
        <taxon>Panagrolaimoidea</taxon>
        <taxon>Panagrolaimidae</taxon>
        <taxon>Panagrellus</taxon>
    </lineage>
</organism>
<accession>A0A7E4V7V4</accession>
<reference evidence="2" key="1">
    <citation type="journal article" date="2013" name="Genetics">
        <title>The draft genome and transcriptome of Panagrellus redivivus are shaped by the harsh demands of a free-living lifestyle.</title>
        <authorList>
            <person name="Srinivasan J."/>
            <person name="Dillman A.R."/>
            <person name="Macchietto M.G."/>
            <person name="Heikkinen L."/>
            <person name="Lakso M."/>
            <person name="Fracchia K.M."/>
            <person name="Antoshechkin I."/>
            <person name="Mortazavi A."/>
            <person name="Wong G."/>
            <person name="Sternberg P.W."/>
        </authorList>
    </citation>
    <scope>NUCLEOTIDE SEQUENCE [LARGE SCALE GENOMIC DNA]</scope>
    <source>
        <strain evidence="2">MT8872</strain>
    </source>
</reference>
<dbReference type="WBParaSite" id="Pan_g17135.t1">
    <property type="protein sequence ID" value="Pan_g17135.t1"/>
    <property type="gene ID" value="Pan_g17135"/>
</dbReference>
<protein>
    <submittedName>
        <fullName evidence="3">DNA topoisomerase</fullName>
    </submittedName>
</protein>
<keyword evidence="2" id="KW-1185">Reference proteome</keyword>
<feature type="region of interest" description="Disordered" evidence="1">
    <location>
        <begin position="300"/>
        <end position="339"/>
    </location>
</feature>
<proteinExistence type="predicted"/>
<name>A0A7E4V7V4_PANRE</name>
<evidence type="ECO:0000256" key="1">
    <source>
        <dbReference type="SAM" id="MobiDB-lite"/>
    </source>
</evidence>
<evidence type="ECO:0000313" key="2">
    <source>
        <dbReference type="Proteomes" id="UP000492821"/>
    </source>
</evidence>